<dbReference type="OrthoDB" id="9813793at2"/>
<dbReference type="EMBL" id="REFR01000011">
    <property type="protein sequence ID" value="RMB07827.1"/>
    <property type="molecule type" value="Genomic_DNA"/>
</dbReference>
<evidence type="ECO:0000256" key="3">
    <source>
        <dbReference type="SAM" id="MobiDB-lite"/>
    </source>
</evidence>
<feature type="region of interest" description="Disordered" evidence="3">
    <location>
        <begin position="81"/>
        <end position="105"/>
    </location>
</feature>
<accession>A0A3M0CG74</accession>
<dbReference type="NCBIfam" id="NF010247">
    <property type="entry name" value="PRK13694.1"/>
    <property type="match status" value="1"/>
</dbReference>
<evidence type="ECO:0000313" key="5">
    <source>
        <dbReference type="EMBL" id="RMB07827.1"/>
    </source>
</evidence>
<dbReference type="HAMAP" id="MF_00797">
    <property type="entry name" value="UPF0335"/>
    <property type="match status" value="1"/>
</dbReference>
<protein>
    <recommendedName>
        <fullName evidence="1">UPF0335 protein BXY39_1918</fullName>
    </recommendedName>
</protein>
<evidence type="ECO:0000313" key="6">
    <source>
        <dbReference type="Proteomes" id="UP000271227"/>
    </source>
</evidence>
<comment type="similarity">
    <text evidence="1">Belongs to the UPF0335 family.</text>
</comment>
<feature type="coiled-coil region" evidence="2">
    <location>
        <begin position="12"/>
        <end position="39"/>
    </location>
</feature>
<dbReference type="AlphaFoldDB" id="A0A3M0CG74"/>
<dbReference type="Pfam" id="PF10073">
    <property type="entry name" value="GapR_DNA-bd"/>
    <property type="match status" value="1"/>
</dbReference>
<dbReference type="InParanoid" id="A0A3M0CG74"/>
<dbReference type="InterPro" id="IPR046367">
    <property type="entry name" value="GapR-like_DNA-bd"/>
</dbReference>
<comment type="caution">
    <text evidence="5">The sequence shown here is derived from an EMBL/GenBank/DDBJ whole genome shotgun (WGS) entry which is preliminary data.</text>
</comment>
<dbReference type="Proteomes" id="UP000271227">
    <property type="component" value="Unassembled WGS sequence"/>
</dbReference>
<gene>
    <name evidence="5" type="ORF">BXY39_1918</name>
</gene>
<feature type="domain" description="GapR-like DNA-binding" evidence="4">
    <location>
        <begin position="9"/>
        <end position="79"/>
    </location>
</feature>
<name>A0A3M0CG74_9PROT</name>
<reference evidence="5 6" key="1">
    <citation type="submission" date="2018-10" db="EMBL/GenBank/DDBJ databases">
        <title>Genomic Encyclopedia of Archaeal and Bacterial Type Strains, Phase II (KMG-II): from individual species to whole genera.</title>
        <authorList>
            <person name="Goeker M."/>
        </authorList>
    </citation>
    <scope>NUCLEOTIDE SEQUENCE [LARGE SCALE GENOMIC DNA]</scope>
    <source>
        <strain evidence="5 6">DSM 25217</strain>
    </source>
</reference>
<evidence type="ECO:0000256" key="1">
    <source>
        <dbReference type="HAMAP-Rule" id="MF_00797"/>
    </source>
</evidence>
<dbReference type="InterPro" id="IPR018753">
    <property type="entry name" value="GapR-like"/>
</dbReference>
<organism evidence="5 6">
    <name type="scientific">Eilatimonas milleporae</name>
    <dbReference type="NCBI Taxonomy" id="911205"/>
    <lineage>
        <taxon>Bacteria</taxon>
        <taxon>Pseudomonadati</taxon>
        <taxon>Pseudomonadota</taxon>
        <taxon>Alphaproteobacteria</taxon>
        <taxon>Kordiimonadales</taxon>
        <taxon>Kordiimonadaceae</taxon>
        <taxon>Eilatimonas</taxon>
    </lineage>
</organism>
<proteinExistence type="inferred from homology"/>
<dbReference type="RefSeq" id="WP_121938609.1">
    <property type="nucleotide sequence ID" value="NZ_REFR01000011.1"/>
</dbReference>
<keyword evidence="2" id="KW-0175">Coiled coil</keyword>
<sequence length="105" mass="11396">MVQAGGIAGEQLRGFIERIERLEEEKKGIAEDIKEVYAQAKAIGFDTKVMRKVISIRKMDRDERQEQEALLDVYLHAIEGGQQPAEGPAGTPDGTAPDGSATAAQ</sequence>
<keyword evidence="6" id="KW-1185">Reference proteome</keyword>
<evidence type="ECO:0000259" key="4">
    <source>
        <dbReference type="Pfam" id="PF10073"/>
    </source>
</evidence>
<evidence type="ECO:0000256" key="2">
    <source>
        <dbReference type="SAM" id="Coils"/>
    </source>
</evidence>
<dbReference type="GO" id="GO:0003677">
    <property type="term" value="F:DNA binding"/>
    <property type="evidence" value="ECO:0007669"/>
    <property type="project" value="InterPro"/>
</dbReference>